<protein>
    <submittedName>
        <fullName evidence="1">Uncharacterized protein</fullName>
    </submittedName>
</protein>
<dbReference type="EMBL" id="AYTS01000087">
    <property type="protein sequence ID" value="OOP56264.1"/>
    <property type="molecule type" value="Genomic_DNA"/>
</dbReference>
<organism evidence="1 2">
    <name type="scientific">Candidatus Brocadia carolinensis</name>
    <dbReference type="NCBI Taxonomy" id="1004156"/>
    <lineage>
        <taxon>Bacteria</taxon>
        <taxon>Pseudomonadati</taxon>
        <taxon>Planctomycetota</taxon>
        <taxon>Candidatus Brocadiia</taxon>
        <taxon>Candidatus Brocadiales</taxon>
        <taxon>Candidatus Brocadiaceae</taxon>
        <taxon>Candidatus Brocadia</taxon>
    </lineage>
</organism>
<accession>A0A1V4ASZ4</accession>
<comment type="caution">
    <text evidence="1">The sequence shown here is derived from an EMBL/GenBank/DDBJ whole genome shotgun (WGS) entry which is preliminary data.</text>
</comment>
<sequence length="101" mass="11979">MKAELIYHDKIIEKPNCIVEITVWSIPKTSDKPHGYKYSLVFVKAGRRIGGYDNAEGKGDHRHYGDREEPYEFKSIDKLFEDFYRDLRRLKNEGQKRNSQD</sequence>
<evidence type="ECO:0000313" key="1">
    <source>
        <dbReference type="EMBL" id="OOP56264.1"/>
    </source>
</evidence>
<reference evidence="1 2" key="1">
    <citation type="journal article" date="2017" name="Water Res.">
        <title>Discovery and metagenomic analysis of an anammox bacterial enrichment related to Candidatus "Brocadia caroliniensis" in a full-scale glycerol-fed nitritation-denitritation separate centrate treatment process.</title>
        <authorList>
            <person name="Park H."/>
            <person name="Brotto A.C."/>
            <person name="van Loosdrecht M.C."/>
            <person name="Chandran K."/>
        </authorList>
    </citation>
    <scope>NUCLEOTIDE SEQUENCE [LARGE SCALE GENOMIC DNA]</scope>
    <source>
        <strain evidence="1">26THWARD</strain>
    </source>
</reference>
<evidence type="ECO:0000313" key="2">
    <source>
        <dbReference type="Proteomes" id="UP000189681"/>
    </source>
</evidence>
<dbReference type="InterPro" id="IPR045397">
    <property type="entry name" value="TumE-like"/>
</dbReference>
<name>A0A1V4ASZ4_9BACT</name>
<gene>
    <name evidence="1" type="ORF">AYP45_10160</name>
</gene>
<dbReference type="AlphaFoldDB" id="A0A1V4ASZ4"/>
<dbReference type="Proteomes" id="UP000189681">
    <property type="component" value="Unassembled WGS sequence"/>
</dbReference>
<dbReference type="STRING" id="1004156.AYP45_10160"/>
<proteinExistence type="predicted"/>
<dbReference type="Pfam" id="PF20126">
    <property type="entry name" value="TumE"/>
    <property type="match status" value="1"/>
</dbReference>